<dbReference type="InterPro" id="IPR052526">
    <property type="entry name" value="HTH-type_Bedaq_tolerance"/>
</dbReference>
<dbReference type="PANTHER" id="PTHR39515:SF2">
    <property type="entry name" value="HTH-TYPE TRANSCRIPTIONAL REGULATOR RV0880"/>
    <property type="match status" value="1"/>
</dbReference>
<dbReference type="Gene3D" id="1.10.10.10">
    <property type="entry name" value="Winged helix-like DNA-binding domain superfamily/Winged helix DNA-binding domain"/>
    <property type="match status" value="1"/>
</dbReference>
<dbReference type="SUPFAM" id="SSF46785">
    <property type="entry name" value="Winged helix' DNA-binding domain"/>
    <property type="match status" value="1"/>
</dbReference>
<name>A0A1T4Z3Z9_9ACTN</name>
<dbReference type="InterPro" id="IPR000835">
    <property type="entry name" value="HTH_MarR-typ"/>
</dbReference>
<sequence length="144" mass="16193">MNYAKDMPTESQRLAQAVARLNRRLRQERQSDLTATQLSVLGSVRVLGSATPSQIAARERVSQPSVARTLKCLLEDAYVIKNPHPNDGRQVLISMSDLGEKVLAEERQRRDLWLDRRLATLTTDERARLRDATDLLVGLAEDDA</sequence>
<dbReference type="InterPro" id="IPR036388">
    <property type="entry name" value="WH-like_DNA-bd_sf"/>
</dbReference>
<keyword evidence="3" id="KW-1185">Reference proteome</keyword>
<proteinExistence type="predicted"/>
<dbReference type="PANTHER" id="PTHR39515">
    <property type="entry name" value="CONSERVED PROTEIN"/>
    <property type="match status" value="1"/>
</dbReference>
<dbReference type="InterPro" id="IPR036390">
    <property type="entry name" value="WH_DNA-bd_sf"/>
</dbReference>
<dbReference type="Pfam" id="PF01047">
    <property type="entry name" value="MarR"/>
    <property type="match status" value="1"/>
</dbReference>
<protein>
    <submittedName>
        <fullName evidence="2">Transcriptional regulator, MarR family</fullName>
    </submittedName>
</protein>
<dbReference type="EMBL" id="LT796768">
    <property type="protein sequence ID" value="SKB08275.1"/>
    <property type="molecule type" value="Genomic_DNA"/>
</dbReference>
<feature type="domain" description="HTH marR-type" evidence="1">
    <location>
        <begin position="11"/>
        <end position="138"/>
    </location>
</feature>
<dbReference type="Proteomes" id="UP000191040">
    <property type="component" value="Chromosome I"/>
</dbReference>
<dbReference type="STRING" id="1736691.SAMN06295964_2075"/>
<dbReference type="SMART" id="SM00347">
    <property type="entry name" value="HTH_MARR"/>
    <property type="match status" value="1"/>
</dbReference>
<evidence type="ECO:0000313" key="2">
    <source>
        <dbReference type="EMBL" id="SKB08275.1"/>
    </source>
</evidence>
<accession>A0A1T4Z3Z9</accession>
<dbReference type="GO" id="GO:0003700">
    <property type="term" value="F:DNA-binding transcription factor activity"/>
    <property type="evidence" value="ECO:0007669"/>
    <property type="project" value="InterPro"/>
</dbReference>
<organism evidence="2 3">
    <name type="scientific">Aeromicrobium choanae</name>
    <dbReference type="NCBI Taxonomy" id="1736691"/>
    <lineage>
        <taxon>Bacteria</taxon>
        <taxon>Bacillati</taxon>
        <taxon>Actinomycetota</taxon>
        <taxon>Actinomycetes</taxon>
        <taxon>Propionibacteriales</taxon>
        <taxon>Nocardioidaceae</taxon>
        <taxon>Aeromicrobium</taxon>
    </lineage>
</organism>
<dbReference type="AlphaFoldDB" id="A0A1T4Z3Z9"/>
<gene>
    <name evidence="2" type="ORF">SAMN06295964_2075</name>
</gene>
<dbReference type="PROSITE" id="PS50995">
    <property type="entry name" value="HTH_MARR_2"/>
    <property type="match status" value="1"/>
</dbReference>
<dbReference type="OrthoDB" id="9804055at2"/>
<reference evidence="3" key="1">
    <citation type="submission" date="2017-02" db="EMBL/GenBank/DDBJ databases">
        <authorList>
            <person name="Varghese N."/>
            <person name="Submissions S."/>
        </authorList>
    </citation>
    <scope>NUCLEOTIDE SEQUENCE [LARGE SCALE GENOMIC DNA]</scope>
    <source>
        <strain evidence="3">9H-4</strain>
    </source>
</reference>
<evidence type="ECO:0000259" key="1">
    <source>
        <dbReference type="PROSITE" id="PS50995"/>
    </source>
</evidence>
<evidence type="ECO:0000313" key="3">
    <source>
        <dbReference type="Proteomes" id="UP000191040"/>
    </source>
</evidence>